<protein>
    <submittedName>
        <fullName evidence="5">ABC transporter</fullName>
    </submittedName>
</protein>
<dbReference type="PANTHER" id="PTHR42781">
    <property type="entry name" value="SPERMIDINE/PUTRESCINE IMPORT ATP-BINDING PROTEIN POTA"/>
    <property type="match status" value="1"/>
</dbReference>
<comment type="caution">
    <text evidence="5">The sequence shown here is derived from an EMBL/GenBank/DDBJ whole genome shotgun (WGS) entry which is preliminary data.</text>
</comment>
<proteinExistence type="predicted"/>
<dbReference type="Gene3D" id="2.40.50.100">
    <property type="match status" value="1"/>
</dbReference>
<dbReference type="InterPro" id="IPR003439">
    <property type="entry name" value="ABC_transporter-like_ATP-bd"/>
</dbReference>
<dbReference type="InterPro" id="IPR008995">
    <property type="entry name" value="Mo/tungstate-bd_C_term_dom"/>
</dbReference>
<dbReference type="Pfam" id="PF08402">
    <property type="entry name" value="TOBE_2"/>
    <property type="match status" value="1"/>
</dbReference>
<dbReference type="PANTHER" id="PTHR42781:SF4">
    <property type="entry name" value="SPERMIDINE_PUTRESCINE IMPORT ATP-BINDING PROTEIN POTA"/>
    <property type="match status" value="1"/>
</dbReference>
<dbReference type="InterPro" id="IPR050093">
    <property type="entry name" value="ABC_SmlMolc_Importer"/>
</dbReference>
<dbReference type="PROSITE" id="PS50893">
    <property type="entry name" value="ABC_TRANSPORTER_2"/>
    <property type="match status" value="1"/>
</dbReference>
<dbReference type="STRING" id="1299998.AUL39_04210"/>
<dbReference type="InterPro" id="IPR003593">
    <property type="entry name" value="AAA+_ATPase"/>
</dbReference>
<dbReference type="SUPFAM" id="SSF52540">
    <property type="entry name" value="P-loop containing nucleoside triphosphate hydrolases"/>
    <property type="match status" value="1"/>
</dbReference>
<dbReference type="OrthoDB" id="3180400at2"/>
<dbReference type="FunFam" id="3.40.50.300:FF:000042">
    <property type="entry name" value="Maltose/maltodextrin ABC transporter, ATP-binding protein"/>
    <property type="match status" value="1"/>
</dbReference>
<dbReference type="RefSeq" id="WP_032110949.1">
    <property type="nucleotide sequence ID" value="NZ_LOJF01000001.1"/>
</dbReference>
<evidence type="ECO:0000256" key="2">
    <source>
        <dbReference type="ARBA" id="ARBA00022741"/>
    </source>
</evidence>
<reference evidence="5 6" key="1">
    <citation type="submission" date="2015-12" db="EMBL/GenBank/DDBJ databases">
        <title>Draft Genome Sequence of Olsenella scatoligenes SK9K4T; a Producer of 3-Methylindole- (skatole) and 4-Methylphenol- (p-cresol) Isolated from Pig Feces.</title>
        <authorList>
            <person name="Li X."/>
            <person name="Borg B."/>
            <person name="Canibe N."/>
        </authorList>
    </citation>
    <scope>NUCLEOTIDE SEQUENCE [LARGE SCALE GENOMIC DNA]</scope>
    <source>
        <strain evidence="5 6">SK9K4</strain>
    </source>
</reference>
<dbReference type="InterPro" id="IPR017871">
    <property type="entry name" value="ABC_transporter-like_CS"/>
</dbReference>
<dbReference type="SMART" id="SM00382">
    <property type="entry name" value="AAA"/>
    <property type="match status" value="1"/>
</dbReference>
<dbReference type="InterPro" id="IPR027417">
    <property type="entry name" value="P-loop_NTPase"/>
</dbReference>
<dbReference type="Pfam" id="PF00005">
    <property type="entry name" value="ABC_tran"/>
    <property type="match status" value="1"/>
</dbReference>
<evidence type="ECO:0000313" key="6">
    <source>
        <dbReference type="Proteomes" id="UP000054078"/>
    </source>
</evidence>
<dbReference type="GO" id="GO:0005524">
    <property type="term" value="F:ATP binding"/>
    <property type="evidence" value="ECO:0007669"/>
    <property type="project" value="UniProtKB-KW"/>
</dbReference>
<keyword evidence="6" id="KW-1185">Reference proteome</keyword>
<gene>
    <name evidence="5" type="ORF">AUL39_04210</name>
</gene>
<sequence length="358" mass="39610">MAKEKKGVRLEHISKIYQDPKTKKDFYAVHDANLEIAPGEFVTLLGPSGCGKTTILRMIAGFESPDEGQIYLGGEPINDLTPNKRDTAMVFQSYALLPHYNIFDNVAYGLKIRKLPADEIRDKVTRILGMVGLEGMEDRMTNQLSGGQQQRVALARALVIEPSVLLFDEPLSNLDAKLRVEMRTEVRRIQQEAGITAVYVTHDQSEAMAIADRIIVMKRGVIDQVGDPHAVYYRPVDEFVADFIGESNFLRGKLAEKEGDTGVATIEGHSVEVDGVSAHSVGDDITLVLRPEAATLADEGVLHCKVTLSRFMGSYQNYQVMVGNTLVKIQDFNPKTHKIYEVGDDAFVSFTKGDVHAL</sequence>
<name>A0A117J4W3_TRASO</name>
<dbReference type="Gene3D" id="3.40.50.300">
    <property type="entry name" value="P-loop containing nucleotide triphosphate hydrolases"/>
    <property type="match status" value="1"/>
</dbReference>
<organism evidence="5 6">
    <name type="scientific">Tractidigestivibacter scatoligenes</name>
    <name type="common">Olsenella scatoligenes</name>
    <dbReference type="NCBI Taxonomy" id="1299998"/>
    <lineage>
        <taxon>Bacteria</taxon>
        <taxon>Bacillati</taxon>
        <taxon>Actinomycetota</taxon>
        <taxon>Coriobacteriia</taxon>
        <taxon>Coriobacteriales</taxon>
        <taxon>Atopobiaceae</taxon>
        <taxon>Tractidigestivibacter</taxon>
    </lineage>
</organism>
<dbReference type="GO" id="GO:0016887">
    <property type="term" value="F:ATP hydrolysis activity"/>
    <property type="evidence" value="ECO:0007669"/>
    <property type="project" value="InterPro"/>
</dbReference>
<dbReference type="GO" id="GO:0043190">
    <property type="term" value="C:ATP-binding cassette (ABC) transporter complex"/>
    <property type="evidence" value="ECO:0007669"/>
    <property type="project" value="InterPro"/>
</dbReference>
<dbReference type="AlphaFoldDB" id="A0A117J4W3"/>
<evidence type="ECO:0000313" key="5">
    <source>
        <dbReference type="EMBL" id="KUH59514.1"/>
    </source>
</evidence>
<dbReference type="GO" id="GO:0140359">
    <property type="term" value="F:ABC-type transporter activity"/>
    <property type="evidence" value="ECO:0007669"/>
    <property type="project" value="UniProtKB-ARBA"/>
</dbReference>
<accession>A0A117J4W3</accession>
<evidence type="ECO:0000256" key="3">
    <source>
        <dbReference type="ARBA" id="ARBA00022840"/>
    </source>
</evidence>
<dbReference type="SUPFAM" id="SSF50331">
    <property type="entry name" value="MOP-like"/>
    <property type="match status" value="1"/>
</dbReference>
<dbReference type="InterPro" id="IPR013611">
    <property type="entry name" value="Transp-assoc_OB_typ2"/>
</dbReference>
<keyword evidence="1" id="KW-0813">Transport</keyword>
<evidence type="ECO:0000259" key="4">
    <source>
        <dbReference type="PROSITE" id="PS50893"/>
    </source>
</evidence>
<feature type="domain" description="ABC transporter" evidence="4">
    <location>
        <begin position="8"/>
        <end position="244"/>
    </location>
</feature>
<dbReference type="Proteomes" id="UP000054078">
    <property type="component" value="Unassembled WGS sequence"/>
</dbReference>
<dbReference type="EMBL" id="LOJF01000001">
    <property type="protein sequence ID" value="KUH59514.1"/>
    <property type="molecule type" value="Genomic_DNA"/>
</dbReference>
<keyword evidence="2" id="KW-0547">Nucleotide-binding</keyword>
<keyword evidence="3" id="KW-0067">ATP-binding</keyword>
<evidence type="ECO:0000256" key="1">
    <source>
        <dbReference type="ARBA" id="ARBA00022448"/>
    </source>
</evidence>
<dbReference type="PROSITE" id="PS00211">
    <property type="entry name" value="ABC_TRANSPORTER_1"/>
    <property type="match status" value="1"/>
</dbReference>